<proteinExistence type="predicted"/>
<dbReference type="Proteomes" id="UP000747542">
    <property type="component" value="Unassembled WGS sequence"/>
</dbReference>
<dbReference type="AlphaFoldDB" id="A0A8J5MKU0"/>
<protein>
    <submittedName>
        <fullName evidence="1">Tigger transposable element-derived protein 1-like 196</fullName>
    </submittedName>
</protein>
<gene>
    <name evidence="1" type="primary">TIGD1-L196</name>
    <name evidence="1" type="ORF">Hamer_G027729</name>
</gene>
<comment type="caution">
    <text evidence="1">The sequence shown here is derived from an EMBL/GenBank/DDBJ whole genome shotgun (WGS) entry which is preliminary data.</text>
</comment>
<evidence type="ECO:0000313" key="2">
    <source>
        <dbReference type="Proteomes" id="UP000747542"/>
    </source>
</evidence>
<reference evidence="1" key="1">
    <citation type="journal article" date="2021" name="Sci. Adv.">
        <title>The American lobster genome reveals insights on longevity, neural, and immune adaptations.</title>
        <authorList>
            <person name="Polinski J.M."/>
            <person name="Zimin A.V."/>
            <person name="Clark K.F."/>
            <person name="Kohn A.B."/>
            <person name="Sadowski N."/>
            <person name="Timp W."/>
            <person name="Ptitsyn A."/>
            <person name="Khanna P."/>
            <person name="Romanova D.Y."/>
            <person name="Williams P."/>
            <person name="Greenwood S.J."/>
            <person name="Moroz L.L."/>
            <person name="Walt D.R."/>
            <person name="Bodnar A.G."/>
        </authorList>
    </citation>
    <scope>NUCLEOTIDE SEQUENCE</scope>
    <source>
        <strain evidence="1">GMGI-L3</strain>
    </source>
</reference>
<keyword evidence="2" id="KW-1185">Reference proteome</keyword>
<organism evidence="1 2">
    <name type="scientific">Homarus americanus</name>
    <name type="common">American lobster</name>
    <dbReference type="NCBI Taxonomy" id="6706"/>
    <lineage>
        <taxon>Eukaryota</taxon>
        <taxon>Metazoa</taxon>
        <taxon>Ecdysozoa</taxon>
        <taxon>Arthropoda</taxon>
        <taxon>Crustacea</taxon>
        <taxon>Multicrustacea</taxon>
        <taxon>Malacostraca</taxon>
        <taxon>Eumalacostraca</taxon>
        <taxon>Eucarida</taxon>
        <taxon>Decapoda</taxon>
        <taxon>Pleocyemata</taxon>
        <taxon>Astacidea</taxon>
        <taxon>Nephropoidea</taxon>
        <taxon>Nephropidae</taxon>
        <taxon>Homarus</taxon>
    </lineage>
</organism>
<sequence>MNGSWKNIWPECIHEFKGLSQAERLQQVQQDIVTLANNVGFEEVIENDVVELLETHREDLTNEDLMMLEQERAAGQEEDIESPPTPL</sequence>
<accession>A0A8J5MKU0</accession>
<dbReference type="EMBL" id="JAHLQT010043071">
    <property type="protein sequence ID" value="KAG7155119.1"/>
    <property type="molecule type" value="Genomic_DNA"/>
</dbReference>
<name>A0A8J5MKU0_HOMAM</name>
<evidence type="ECO:0000313" key="1">
    <source>
        <dbReference type="EMBL" id="KAG7155119.1"/>
    </source>
</evidence>